<accession>F0SJT6</accession>
<keyword evidence="2 4" id="KW-0479">Metal-binding</keyword>
<dbReference type="GO" id="GO:0016787">
    <property type="term" value="F:hydrolase activity"/>
    <property type="evidence" value="ECO:0007669"/>
    <property type="project" value="InterPro"/>
</dbReference>
<sequence length="1089" mass="121856">MIRSVFPLLCLLTFALPCQAEEAGFKSLFNGKDLSGWDGNPELWSVEDGVITGKTNGPEHLKYNQFLIWNGGEVADFELRLEFRLEGENNSGVQYRSARKPDIGDWSVGGYQADLHSNPNYLGMLYDERGRGIVAQRGQKVTLDKEGKKTVEKLDVPVDGKDLTEWHELTIIARGPKLIHKLDGVTTVEIIDRDAKQRDAKGLIALQVHRGPAMKVQYRNIRLKEIAKKGGANAKKQTKANEANWREDKSDNAPKAEGPRATSPEDMKIAKGFNVELLYSVPNDVEGSWVSMCVDPKGRLIVCDQYGGLYRVTCPPIGKTKPVEIEKINVDIGEAQGLYWAFDSLYVSVNRAKKYDGGLYRVTDSDGDDQLDTVKKLRDLHGTGEHGPHAVFPTEDGKGLYIVCGNRTDLTEIDTSRVPTHWDEDLFLPRVYGRGFMKGTPAPGGYVCRINPEGTEWELVATGFRNQYDAALNKAGEMFTYDADMEWDINTPWYRPTRVCHVVSGAEFGWRNGGGKWPVYYQDSLPPVIDIGPGSPTGVTFGYGAKFPAKYQDAFFISDWSYGKLYAVHFENDGATYSAKAEEFITGVPLPLTDLVINEHDGAMYFAIGGRKVQSGLYRVTYTGSESTAPVSMETELTELQKARRDLEKLHLGDHPEAVAQAWPYLNHEDRFLRFAARIAIEHRPISEWQDKALSAKEPWTVLMGTLALARSQEREDKGTGEGIDRSLPDWNNLPADAGKNPLQQKILAQLDGLNFDELSEEQKLTMMRVYAVAFARMGPPDQQTRDQLIARFSSKLPARSFALNDELSQLLVYLQDPAATGKLVKLLKNAPTQEEQISYAKTLRLQETGWTPETRETYFRWFNRAAGYQGGASFSLFVNYIKDEATKRLPEEAKLALKPVLEAKPQTDVNPYAGETRPFVKKWTMEELAPLFDEKLTGRDFARGERLFGATSCFACHRFDGRGGAVGPDLTALSGRFSPRDILESIVLPSKQISDQYEAVQIITDEGKVVIGRIVNLAGNSYRINTNMLKPGELTSVDRDSIEEMIPSKTSMMPEGLLNTLNEEEVLDLMAYLLSRGDRKNSMFQQEQ</sequence>
<dbReference type="PANTHER" id="PTHR33546:SF1">
    <property type="entry name" value="LARGE, MULTIFUNCTIONAL SECRETED PROTEIN"/>
    <property type="match status" value="1"/>
</dbReference>
<evidence type="ECO:0000256" key="3">
    <source>
        <dbReference type="ARBA" id="ARBA00023004"/>
    </source>
</evidence>
<dbReference type="InterPro" id="IPR010496">
    <property type="entry name" value="AL/BT2_dom"/>
</dbReference>
<feature type="signal peptide" evidence="6">
    <location>
        <begin position="1"/>
        <end position="20"/>
    </location>
</feature>
<evidence type="ECO:0000256" key="5">
    <source>
        <dbReference type="SAM" id="MobiDB-lite"/>
    </source>
</evidence>
<feature type="domain" description="Cytochrome c" evidence="7">
    <location>
        <begin position="940"/>
        <end position="1078"/>
    </location>
</feature>
<evidence type="ECO:0000256" key="2">
    <source>
        <dbReference type="ARBA" id="ARBA00022723"/>
    </source>
</evidence>
<evidence type="ECO:0000313" key="9">
    <source>
        <dbReference type="Proteomes" id="UP000006860"/>
    </source>
</evidence>
<dbReference type="OrthoDB" id="223239at2"/>
<evidence type="ECO:0000256" key="6">
    <source>
        <dbReference type="SAM" id="SignalP"/>
    </source>
</evidence>
<dbReference type="KEGG" id="pbs:Plabr_4351"/>
<dbReference type="GO" id="GO:0020037">
    <property type="term" value="F:heme binding"/>
    <property type="evidence" value="ECO:0007669"/>
    <property type="project" value="InterPro"/>
</dbReference>
<dbReference type="SUPFAM" id="SSF50952">
    <property type="entry name" value="Soluble quinoprotein glucose dehydrogenase"/>
    <property type="match status" value="1"/>
</dbReference>
<dbReference type="Gene3D" id="2.60.120.560">
    <property type="entry name" value="Exo-inulinase, domain 1"/>
    <property type="match status" value="1"/>
</dbReference>
<dbReference type="eggNOG" id="COG2133">
    <property type="taxonomic scope" value="Bacteria"/>
</dbReference>
<dbReference type="EMBL" id="CP002546">
    <property type="protein sequence ID" value="ADY61924.1"/>
    <property type="molecule type" value="Genomic_DNA"/>
</dbReference>
<dbReference type="Pfam" id="PF06439">
    <property type="entry name" value="3keto-disac_hyd"/>
    <property type="match status" value="1"/>
</dbReference>
<dbReference type="RefSeq" id="WP_013630629.1">
    <property type="nucleotide sequence ID" value="NC_015174.1"/>
</dbReference>
<keyword evidence="9" id="KW-1185">Reference proteome</keyword>
<dbReference type="InterPro" id="IPR009056">
    <property type="entry name" value="Cyt_c-like_dom"/>
</dbReference>
<feature type="compositionally biased region" description="Basic and acidic residues" evidence="5">
    <location>
        <begin position="713"/>
        <end position="728"/>
    </location>
</feature>
<feature type="region of interest" description="Disordered" evidence="5">
    <location>
        <begin position="713"/>
        <end position="732"/>
    </location>
</feature>
<keyword evidence="3 4" id="KW-0408">Iron</keyword>
<dbReference type="AlphaFoldDB" id="F0SJT6"/>
<dbReference type="eggNOG" id="COG2010">
    <property type="taxonomic scope" value="Bacteria"/>
</dbReference>
<dbReference type="NCBIfam" id="TIGR02603">
    <property type="entry name" value="CxxCH_TIGR02603"/>
    <property type="match status" value="1"/>
</dbReference>
<dbReference type="PROSITE" id="PS51007">
    <property type="entry name" value="CYTC"/>
    <property type="match status" value="1"/>
</dbReference>
<organism evidence="8 9">
    <name type="scientific">Rubinisphaera brasiliensis (strain ATCC 49424 / DSM 5305 / JCM 21570 / IAM 15109 / NBRC 103401 / IFAM 1448)</name>
    <name type="common">Planctomyces brasiliensis</name>
    <dbReference type="NCBI Taxonomy" id="756272"/>
    <lineage>
        <taxon>Bacteria</taxon>
        <taxon>Pseudomonadati</taxon>
        <taxon>Planctomycetota</taxon>
        <taxon>Planctomycetia</taxon>
        <taxon>Planctomycetales</taxon>
        <taxon>Planctomycetaceae</taxon>
        <taxon>Rubinisphaera</taxon>
    </lineage>
</organism>
<dbReference type="SUPFAM" id="SSF46626">
    <property type="entry name" value="Cytochrome c"/>
    <property type="match status" value="1"/>
</dbReference>
<dbReference type="GO" id="GO:0046872">
    <property type="term" value="F:metal ion binding"/>
    <property type="evidence" value="ECO:0007669"/>
    <property type="project" value="UniProtKB-KW"/>
</dbReference>
<dbReference type="InterPro" id="IPR011042">
    <property type="entry name" value="6-blade_b-propeller_TolB-like"/>
</dbReference>
<gene>
    <name evidence="8" type="ordered locus">Plabr_4351</name>
</gene>
<evidence type="ECO:0000256" key="4">
    <source>
        <dbReference type="PROSITE-ProRule" id="PRU00433"/>
    </source>
</evidence>
<feature type="chain" id="PRO_5003260584" evidence="6">
    <location>
        <begin position="21"/>
        <end position="1089"/>
    </location>
</feature>
<evidence type="ECO:0000313" key="8">
    <source>
        <dbReference type="EMBL" id="ADY61924.1"/>
    </source>
</evidence>
<dbReference type="InterPro" id="IPR036909">
    <property type="entry name" value="Cyt_c-like_dom_sf"/>
</dbReference>
<evidence type="ECO:0000256" key="1">
    <source>
        <dbReference type="ARBA" id="ARBA00022617"/>
    </source>
</evidence>
<keyword evidence="6" id="KW-0732">Signal</keyword>
<feature type="compositionally biased region" description="Basic and acidic residues" evidence="5">
    <location>
        <begin position="244"/>
        <end position="265"/>
    </location>
</feature>
<feature type="region of interest" description="Disordered" evidence="5">
    <location>
        <begin position="229"/>
        <end position="265"/>
    </location>
</feature>
<dbReference type="Proteomes" id="UP000006860">
    <property type="component" value="Chromosome"/>
</dbReference>
<dbReference type="GO" id="GO:0009055">
    <property type="term" value="F:electron transfer activity"/>
    <property type="evidence" value="ECO:0007669"/>
    <property type="project" value="InterPro"/>
</dbReference>
<dbReference type="PANTHER" id="PTHR33546">
    <property type="entry name" value="LARGE, MULTIFUNCTIONAL SECRETED PROTEIN-RELATED"/>
    <property type="match status" value="1"/>
</dbReference>
<dbReference type="STRING" id="756272.Plabr_4351"/>
<dbReference type="InterPro" id="IPR011041">
    <property type="entry name" value="Quinoprot_gluc/sorb_DH_b-prop"/>
</dbReference>
<keyword evidence="1 4" id="KW-0349">Heme</keyword>
<evidence type="ECO:0000259" key="7">
    <source>
        <dbReference type="PROSITE" id="PS51007"/>
    </source>
</evidence>
<reference evidence="9" key="1">
    <citation type="submission" date="2011-02" db="EMBL/GenBank/DDBJ databases">
        <title>The complete genome of Planctomyces brasiliensis DSM 5305.</title>
        <authorList>
            <person name="Lucas S."/>
            <person name="Copeland A."/>
            <person name="Lapidus A."/>
            <person name="Bruce D."/>
            <person name="Goodwin L."/>
            <person name="Pitluck S."/>
            <person name="Kyrpides N."/>
            <person name="Mavromatis K."/>
            <person name="Pagani I."/>
            <person name="Ivanova N."/>
            <person name="Ovchinnikova G."/>
            <person name="Lu M."/>
            <person name="Detter J.C."/>
            <person name="Han C."/>
            <person name="Land M."/>
            <person name="Hauser L."/>
            <person name="Markowitz V."/>
            <person name="Cheng J.-F."/>
            <person name="Hugenholtz P."/>
            <person name="Woyke T."/>
            <person name="Wu D."/>
            <person name="Tindall B."/>
            <person name="Pomrenke H.G."/>
            <person name="Brambilla E."/>
            <person name="Klenk H.-P."/>
            <person name="Eisen J.A."/>
        </authorList>
    </citation>
    <scope>NUCLEOTIDE SEQUENCE [LARGE SCALE GENOMIC DNA]</scope>
    <source>
        <strain evidence="9">ATCC 49424 / DSM 5305 / JCM 21570 / NBRC 103401 / IFAM 1448</strain>
    </source>
</reference>
<dbReference type="Gene3D" id="1.10.760.10">
    <property type="entry name" value="Cytochrome c-like domain"/>
    <property type="match status" value="1"/>
</dbReference>
<dbReference type="Pfam" id="PF00034">
    <property type="entry name" value="Cytochrom_C"/>
    <property type="match status" value="1"/>
</dbReference>
<dbReference type="InterPro" id="IPR013427">
    <property type="entry name" value="Haem-bd_dom_put"/>
</dbReference>
<name>F0SJT6_RUBBR</name>
<protein>
    <submittedName>
        <fullName evidence="8">Heme-binding protein</fullName>
    </submittedName>
</protein>
<dbReference type="Gene3D" id="2.120.10.30">
    <property type="entry name" value="TolB, C-terminal domain"/>
    <property type="match status" value="1"/>
</dbReference>
<dbReference type="HOGENOM" id="CLU_264349_0_0_0"/>
<proteinExistence type="predicted"/>